<accession>A0A5R8QCS9</accession>
<proteinExistence type="predicted"/>
<dbReference type="InterPro" id="IPR025357">
    <property type="entry name" value="DUF4261"/>
</dbReference>
<dbReference type="RefSeq" id="WP_138190920.1">
    <property type="nucleotide sequence ID" value="NZ_VBWP01000005.1"/>
</dbReference>
<sequence>MENTFSKLNFGLLKGSSLDLLAVAEYLSAKELPVTKDSVSDGVLLAEFEGMMISVALVEAQIPGDEVERAMHASLLWRDAEQPPVYQSHALVYTSGATALQAQTINSMVCMALIATNDVAAIYNGDAVLLIEPEIYADMVTAAFPDDEQEAQYPLMLWVNFGFIPDDRGNSVITFGLKQFGLREIEILFTSYDNETLFNFIYDIVSYVVDNNVQLQDGETIGFSEEQKLAITVSPGTFIDGESIKIELVL</sequence>
<reference evidence="2 3" key="1">
    <citation type="submission" date="2019-05" db="EMBL/GenBank/DDBJ databases">
        <title>Culicoidintestinum kansasii gen. nov., sp. nov. from the gastrointestinal tract of the biting midge, Culicoides sonorensis.</title>
        <authorList>
            <person name="Neupane S."/>
            <person name="Ghosh A."/>
            <person name="Gunther S."/>
            <person name="Martin K."/>
            <person name="Zurek L."/>
        </authorList>
    </citation>
    <scope>NUCLEOTIDE SEQUENCE [LARGE SCALE GENOMIC DNA]</scope>
    <source>
        <strain evidence="2 3">CS-1</strain>
    </source>
</reference>
<name>A0A5R8QCS9_9FIRM</name>
<gene>
    <name evidence="2" type="ORF">FEZ08_06525</name>
</gene>
<comment type="caution">
    <text evidence="2">The sequence shown here is derived from an EMBL/GenBank/DDBJ whole genome shotgun (WGS) entry which is preliminary data.</text>
</comment>
<dbReference type="AlphaFoldDB" id="A0A5R8QCS9"/>
<protein>
    <submittedName>
        <fullName evidence="2">DUF4261 domain-containing protein</fullName>
    </submittedName>
</protein>
<dbReference type="Proteomes" id="UP000306912">
    <property type="component" value="Unassembled WGS sequence"/>
</dbReference>
<evidence type="ECO:0000313" key="3">
    <source>
        <dbReference type="Proteomes" id="UP000306912"/>
    </source>
</evidence>
<evidence type="ECO:0000313" key="2">
    <source>
        <dbReference type="EMBL" id="TLG73783.1"/>
    </source>
</evidence>
<organism evidence="2 3">
    <name type="scientific">Culicoidibacter larvae</name>
    <dbReference type="NCBI Taxonomy" id="2579976"/>
    <lineage>
        <taxon>Bacteria</taxon>
        <taxon>Bacillati</taxon>
        <taxon>Bacillota</taxon>
        <taxon>Culicoidibacteria</taxon>
        <taxon>Culicoidibacterales</taxon>
        <taxon>Culicoidibacteraceae</taxon>
        <taxon>Culicoidibacter</taxon>
    </lineage>
</organism>
<evidence type="ECO:0000259" key="1">
    <source>
        <dbReference type="Pfam" id="PF14080"/>
    </source>
</evidence>
<dbReference type="EMBL" id="VBWP01000005">
    <property type="protein sequence ID" value="TLG73783.1"/>
    <property type="molecule type" value="Genomic_DNA"/>
</dbReference>
<keyword evidence="3" id="KW-1185">Reference proteome</keyword>
<dbReference type="OrthoDB" id="4827574at2"/>
<dbReference type="Pfam" id="PF14080">
    <property type="entry name" value="DUF4261"/>
    <property type="match status" value="1"/>
</dbReference>
<dbReference type="InParanoid" id="A0A5R8QCS9"/>
<feature type="domain" description="DUF4261" evidence="1">
    <location>
        <begin position="174"/>
        <end position="247"/>
    </location>
</feature>